<feature type="region of interest" description="Disordered" evidence="1">
    <location>
        <begin position="1"/>
        <end position="35"/>
    </location>
</feature>
<comment type="caution">
    <text evidence="3">The sequence shown here is derived from an EMBL/GenBank/DDBJ whole genome shotgun (WGS) entry which is preliminary data.</text>
</comment>
<name>A0ABP8FIS6_9ACTN</name>
<evidence type="ECO:0000313" key="3">
    <source>
        <dbReference type="EMBL" id="GAA4304769.1"/>
    </source>
</evidence>
<dbReference type="RefSeq" id="WP_345661216.1">
    <property type="nucleotide sequence ID" value="NZ_BAABET010000003.1"/>
</dbReference>
<organism evidence="3 4">
    <name type="scientific">Streptomyces venetus</name>
    <dbReference type="NCBI Taxonomy" id="1701086"/>
    <lineage>
        <taxon>Bacteria</taxon>
        <taxon>Bacillati</taxon>
        <taxon>Actinomycetota</taxon>
        <taxon>Actinomycetes</taxon>
        <taxon>Kitasatosporales</taxon>
        <taxon>Streptomycetaceae</taxon>
        <taxon>Streptomyces</taxon>
    </lineage>
</organism>
<keyword evidence="4" id="KW-1185">Reference proteome</keyword>
<evidence type="ECO:0000313" key="4">
    <source>
        <dbReference type="Proteomes" id="UP001501115"/>
    </source>
</evidence>
<sequence length="138" mass="15543">MAGHRPRESGRRFSTPGKAEQSSARHRPGREEDNEDKVLMALLSFLQRLPKPYRGIPQPWHFIAKLVTVAVFAYVFWNVIAAVVSAIVSFVLVVAFCGLTLAVLVGTIKYSMSEEGRREEERWYEENDPRGNGPRGAL</sequence>
<feature type="region of interest" description="Disordered" evidence="1">
    <location>
        <begin position="119"/>
        <end position="138"/>
    </location>
</feature>
<evidence type="ECO:0000256" key="1">
    <source>
        <dbReference type="SAM" id="MobiDB-lite"/>
    </source>
</evidence>
<dbReference type="Proteomes" id="UP001501115">
    <property type="component" value="Unassembled WGS sequence"/>
</dbReference>
<dbReference type="EMBL" id="BAABET010000003">
    <property type="protein sequence ID" value="GAA4304769.1"/>
    <property type="molecule type" value="Genomic_DNA"/>
</dbReference>
<reference evidence="4" key="1">
    <citation type="journal article" date="2019" name="Int. J. Syst. Evol. Microbiol.">
        <title>The Global Catalogue of Microorganisms (GCM) 10K type strain sequencing project: providing services to taxonomists for standard genome sequencing and annotation.</title>
        <authorList>
            <consortium name="The Broad Institute Genomics Platform"/>
            <consortium name="The Broad Institute Genome Sequencing Center for Infectious Disease"/>
            <person name="Wu L."/>
            <person name="Ma J."/>
        </authorList>
    </citation>
    <scope>NUCLEOTIDE SEQUENCE [LARGE SCALE GENOMIC DNA]</scope>
    <source>
        <strain evidence="4">JCM 31290</strain>
    </source>
</reference>
<feature type="transmembrane region" description="Helical" evidence="2">
    <location>
        <begin position="86"/>
        <end position="108"/>
    </location>
</feature>
<keyword evidence="2" id="KW-0472">Membrane</keyword>
<keyword evidence="2" id="KW-0812">Transmembrane</keyword>
<feature type="compositionally biased region" description="Basic and acidic residues" evidence="1">
    <location>
        <begin position="119"/>
        <end position="129"/>
    </location>
</feature>
<accession>A0ABP8FIS6</accession>
<feature type="transmembrane region" description="Helical" evidence="2">
    <location>
        <begin position="62"/>
        <end position="80"/>
    </location>
</feature>
<protein>
    <submittedName>
        <fullName evidence="3">Uncharacterized protein</fullName>
    </submittedName>
</protein>
<keyword evidence="2" id="KW-1133">Transmembrane helix</keyword>
<gene>
    <name evidence="3" type="ORF">GCM10023086_22130</name>
</gene>
<proteinExistence type="predicted"/>
<feature type="compositionally biased region" description="Basic and acidic residues" evidence="1">
    <location>
        <begin position="1"/>
        <end position="11"/>
    </location>
</feature>
<evidence type="ECO:0000256" key="2">
    <source>
        <dbReference type="SAM" id="Phobius"/>
    </source>
</evidence>